<sequence length="96" mass="10720">MSNSSVNAPSEYLEVYSGQSGPQSQVCSERIAIEEALIVRRRRLIERTCRFDSGPLWPLGTDKIFNRTGPENPAKCQVGKYITLAPLTSRSEYAQV</sequence>
<protein>
    <submittedName>
        <fullName evidence="1">Uncharacterized protein</fullName>
    </submittedName>
</protein>
<evidence type="ECO:0000313" key="1">
    <source>
        <dbReference type="EMBL" id="CAK1542995.1"/>
    </source>
</evidence>
<keyword evidence="2" id="KW-1185">Reference proteome</keyword>
<name>A0AAV1J4U4_9NEOP</name>
<reference evidence="1 2" key="1">
    <citation type="submission" date="2023-11" db="EMBL/GenBank/DDBJ databases">
        <authorList>
            <person name="Okamura Y."/>
        </authorList>
    </citation>
    <scope>NUCLEOTIDE SEQUENCE [LARGE SCALE GENOMIC DNA]</scope>
</reference>
<organism evidence="1 2">
    <name type="scientific">Leptosia nina</name>
    <dbReference type="NCBI Taxonomy" id="320188"/>
    <lineage>
        <taxon>Eukaryota</taxon>
        <taxon>Metazoa</taxon>
        <taxon>Ecdysozoa</taxon>
        <taxon>Arthropoda</taxon>
        <taxon>Hexapoda</taxon>
        <taxon>Insecta</taxon>
        <taxon>Pterygota</taxon>
        <taxon>Neoptera</taxon>
        <taxon>Endopterygota</taxon>
        <taxon>Lepidoptera</taxon>
        <taxon>Glossata</taxon>
        <taxon>Ditrysia</taxon>
        <taxon>Papilionoidea</taxon>
        <taxon>Pieridae</taxon>
        <taxon>Pierinae</taxon>
        <taxon>Leptosia</taxon>
    </lineage>
</organism>
<evidence type="ECO:0000313" key="2">
    <source>
        <dbReference type="Proteomes" id="UP001497472"/>
    </source>
</evidence>
<dbReference type="EMBL" id="CAVLEF010000004">
    <property type="protein sequence ID" value="CAK1542995.1"/>
    <property type="molecule type" value="Genomic_DNA"/>
</dbReference>
<proteinExistence type="predicted"/>
<dbReference type="AlphaFoldDB" id="A0AAV1J4U4"/>
<gene>
    <name evidence="1" type="ORF">LNINA_LOCUS2837</name>
</gene>
<comment type="caution">
    <text evidence="1">The sequence shown here is derived from an EMBL/GenBank/DDBJ whole genome shotgun (WGS) entry which is preliminary data.</text>
</comment>
<accession>A0AAV1J4U4</accession>
<dbReference type="Proteomes" id="UP001497472">
    <property type="component" value="Unassembled WGS sequence"/>
</dbReference>